<comment type="caution">
    <text evidence="5">The sequence shown here is derived from an EMBL/GenBank/DDBJ whole genome shotgun (WGS) entry which is preliminary data.</text>
</comment>
<dbReference type="SUPFAM" id="SSF53474">
    <property type="entry name" value="alpha/beta-Hydrolases"/>
    <property type="match status" value="1"/>
</dbReference>
<dbReference type="InterPro" id="IPR050309">
    <property type="entry name" value="Type-B_Carboxylest/Lipase"/>
</dbReference>
<dbReference type="InterPro" id="IPR019826">
    <property type="entry name" value="Carboxylesterase_B_AS"/>
</dbReference>
<gene>
    <name evidence="5" type="ORF">DFH07DRAFT_872335</name>
</gene>
<dbReference type="PANTHER" id="PTHR11559">
    <property type="entry name" value="CARBOXYLESTERASE"/>
    <property type="match status" value="1"/>
</dbReference>
<evidence type="ECO:0000259" key="4">
    <source>
        <dbReference type="Pfam" id="PF00135"/>
    </source>
</evidence>
<protein>
    <recommendedName>
        <fullName evidence="3">Carboxylic ester hydrolase</fullName>
        <ecNumber evidence="3">3.1.1.-</ecNumber>
    </recommendedName>
</protein>
<keyword evidence="2 3" id="KW-0378">Hydrolase</keyword>
<evidence type="ECO:0000256" key="3">
    <source>
        <dbReference type="RuleBase" id="RU361235"/>
    </source>
</evidence>
<proteinExistence type="inferred from homology"/>
<evidence type="ECO:0000313" key="5">
    <source>
        <dbReference type="EMBL" id="KAJ7719241.1"/>
    </source>
</evidence>
<dbReference type="Proteomes" id="UP001215280">
    <property type="component" value="Unassembled WGS sequence"/>
</dbReference>
<evidence type="ECO:0000256" key="1">
    <source>
        <dbReference type="ARBA" id="ARBA00005964"/>
    </source>
</evidence>
<dbReference type="Pfam" id="PF00135">
    <property type="entry name" value="COesterase"/>
    <property type="match status" value="1"/>
</dbReference>
<evidence type="ECO:0000313" key="6">
    <source>
        <dbReference type="Proteomes" id="UP001215280"/>
    </source>
</evidence>
<sequence length="455" mass="49021">MVMLPVLLVTLLPTVSLPYGIFQGLNDGGLTKFLGVPFAQAGRFETPSTPKVLYGVQNATEFGPACPQQKLSTLSLQVFTVTIYPSISEDCLSINVFRPIASNSSSKLPVFVAQIHVSRGGFEEGNSRDVDISPVVERSIETGEPVMVVTPNYRVNAFGFLGGQEVTSAGIFALQWVQQHIAAFGGDPDRVVIGGQSAGAISVAFLLLNNRQNSNSLFRGAFMQAGSPLTSHPIAEGQSDYDGLVAANNCTGSTDTLNCLRHVPLDAFWGTVPFMTGDCDDEGTYLPAASTDQMARIGSLYPDDPTQGSPFDTGTANQLTPEYKRIAAFLGDWVFMAPRRFFLEHASRRQDTWSWMFGASHTSATPIWFPASGSDTTAVDALVNFINTLDPNQPAASSTANSSIFWPKWNTPSSAGSTSLLTFSDPDVINITTENFRVEAIEYLNNLVLDEALAE</sequence>
<feature type="chain" id="PRO_5041766723" description="Carboxylic ester hydrolase" evidence="3">
    <location>
        <begin position="19"/>
        <end position="455"/>
    </location>
</feature>
<organism evidence="5 6">
    <name type="scientific">Mycena maculata</name>
    <dbReference type="NCBI Taxonomy" id="230809"/>
    <lineage>
        <taxon>Eukaryota</taxon>
        <taxon>Fungi</taxon>
        <taxon>Dikarya</taxon>
        <taxon>Basidiomycota</taxon>
        <taxon>Agaricomycotina</taxon>
        <taxon>Agaricomycetes</taxon>
        <taxon>Agaricomycetidae</taxon>
        <taxon>Agaricales</taxon>
        <taxon>Marasmiineae</taxon>
        <taxon>Mycenaceae</taxon>
        <taxon>Mycena</taxon>
    </lineage>
</organism>
<keyword evidence="6" id="KW-1185">Reference proteome</keyword>
<accession>A0AAD7MIP1</accession>
<keyword evidence="3" id="KW-0732">Signal</keyword>
<reference evidence="5" key="1">
    <citation type="submission" date="2023-03" db="EMBL/GenBank/DDBJ databases">
        <title>Massive genome expansion in bonnet fungi (Mycena s.s.) driven by repeated elements and novel gene families across ecological guilds.</title>
        <authorList>
            <consortium name="Lawrence Berkeley National Laboratory"/>
            <person name="Harder C.B."/>
            <person name="Miyauchi S."/>
            <person name="Viragh M."/>
            <person name="Kuo A."/>
            <person name="Thoen E."/>
            <person name="Andreopoulos B."/>
            <person name="Lu D."/>
            <person name="Skrede I."/>
            <person name="Drula E."/>
            <person name="Henrissat B."/>
            <person name="Morin E."/>
            <person name="Kohler A."/>
            <person name="Barry K."/>
            <person name="LaButti K."/>
            <person name="Morin E."/>
            <person name="Salamov A."/>
            <person name="Lipzen A."/>
            <person name="Mereny Z."/>
            <person name="Hegedus B."/>
            <person name="Baldrian P."/>
            <person name="Stursova M."/>
            <person name="Weitz H."/>
            <person name="Taylor A."/>
            <person name="Grigoriev I.V."/>
            <person name="Nagy L.G."/>
            <person name="Martin F."/>
            <person name="Kauserud H."/>
        </authorList>
    </citation>
    <scope>NUCLEOTIDE SEQUENCE</scope>
    <source>
        <strain evidence="5">CBHHK188m</strain>
    </source>
</reference>
<dbReference type="GO" id="GO:0016787">
    <property type="term" value="F:hydrolase activity"/>
    <property type="evidence" value="ECO:0007669"/>
    <property type="project" value="UniProtKB-KW"/>
</dbReference>
<feature type="signal peptide" evidence="3">
    <location>
        <begin position="1"/>
        <end position="18"/>
    </location>
</feature>
<dbReference type="PROSITE" id="PS00122">
    <property type="entry name" value="CARBOXYLESTERASE_B_1"/>
    <property type="match status" value="1"/>
</dbReference>
<dbReference type="InterPro" id="IPR002018">
    <property type="entry name" value="CarbesteraseB"/>
</dbReference>
<dbReference type="AlphaFoldDB" id="A0AAD7MIP1"/>
<name>A0AAD7MIP1_9AGAR</name>
<evidence type="ECO:0000256" key="2">
    <source>
        <dbReference type="ARBA" id="ARBA00022801"/>
    </source>
</evidence>
<dbReference type="InterPro" id="IPR029058">
    <property type="entry name" value="AB_hydrolase_fold"/>
</dbReference>
<comment type="similarity">
    <text evidence="1 3">Belongs to the type-B carboxylesterase/lipase family.</text>
</comment>
<dbReference type="EC" id="3.1.1.-" evidence="3"/>
<dbReference type="EMBL" id="JARJLG010000294">
    <property type="protein sequence ID" value="KAJ7719241.1"/>
    <property type="molecule type" value="Genomic_DNA"/>
</dbReference>
<dbReference type="Gene3D" id="3.40.50.1820">
    <property type="entry name" value="alpha/beta hydrolase"/>
    <property type="match status" value="2"/>
</dbReference>
<feature type="domain" description="Carboxylesterase type B" evidence="4">
    <location>
        <begin position="13"/>
        <end position="272"/>
    </location>
</feature>